<dbReference type="InterPro" id="IPR041246">
    <property type="entry name" value="Bact_MG10"/>
</dbReference>
<dbReference type="PIRSF" id="PIRSF038980">
    <property type="entry name" value="A2M_bac"/>
    <property type="match status" value="1"/>
</dbReference>
<evidence type="ECO:0000256" key="2">
    <source>
        <dbReference type="ARBA" id="ARBA00022729"/>
    </source>
</evidence>
<dbReference type="Pfam" id="PF01835">
    <property type="entry name" value="MG2"/>
    <property type="match status" value="1"/>
</dbReference>
<dbReference type="Pfam" id="PF17962">
    <property type="entry name" value="bMG6"/>
    <property type="match status" value="1"/>
</dbReference>
<dbReference type="InterPro" id="IPR011625">
    <property type="entry name" value="A2M_N_BRD"/>
</dbReference>
<dbReference type="Gene3D" id="2.60.40.1930">
    <property type="match status" value="1"/>
</dbReference>
<protein>
    <recommendedName>
        <fullName evidence="11">Apple domain-containing protein</fullName>
    </recommendedName>
</protein>
<proteinExistence type="inferred from homology"/>
<dbReference type="SMART" id="SM01359">
    <property type="entry name" value="A2M_N_2"/>
    <property type="match status" value="1"/>
</dbReference>
<evidence type="ECO:0000313" key="10">
    <source>
        <dbReference type="Proteomes" id="UP000253345"/>
    </source>
</evidence>
<dbReference type="Pfam" id="PF17972">
    <property type="entry name" value="bMG5"/>
    <property type="match status" value="1"/>
</dbReference>
<dbReference type="SUPFAM" id="SSF48239">
    <property type="entry name" value="Terpenoid cyclases/Protein prenyltransferases"/>
    <property type="match status" value="1"/>
</dbReference>
<keyword evidence="2" id="KW-0732">Signal</keyword>
<dbReference type="OrthoDB" id="9767116at2"/>
<dbReference type="InterPro" id="IPR041462">
    <property type="entry name" value="Bact_A2M_MG6"/>
</dbReference>
<comment type="similarity">
    <text evidence="1">Belongs to the protease inhibitor I39 (alpha-2-macroglobulin) family. Bacterial alpha-2-macroglobulin subfamily.</text>
</comment>
<gene>
    <name evidence="9" type="ORF">DFP89_111119</name>
</gene>
<dbReference type="Pfam" id="PF00024">
    <property type="entry name" value="PAN_1"/>
    <property type="match status" value="1"/>
</dbReference>
<dbReference type="EMBL" id="QPJL01000011">
    <property type="protein sequence ID" value="RCW82913.1"/>
    <property type="molecule type" value="Genomic_DNA"/>
</dbReference>
<dbReference type="Gene3D" id="3.50.4.10">
    <property type="entry name" value="Hepatocyte Growth Factor"/>
    <property type="match status" value="1"/>
</dbReference>
<feature type="domain" description="Apple" evidence="6">
    <location>
        <begin position="37"/>
        <end position="107"/>
    </location>
</feature>
<evidence type="ECO:0000259" key="6">
    <source>
        <dbReference type="SMART" id="SM00223"/>
    </source>
</evidence>
<comment type="caution">
    <text evidence="9">The sequence shown here is derived from an EMBL/GenBank/DDBJ whole genome shotgun (WGS) entry which is preliminary data.</text>
</comment>
<dbReference type="CDD" id="cd02891">
    <property type="entry name" value="A2M_like"/>
    <property type="match status" value="1"/>
</dbReference>
<dbReference type="InterPro" id="IPR041203">
    <property type="entry name" value="Bact_A2M_MG5"/>
</dbReference>
<dbReference type="GO" id="GO:0004866">
    <property type="term" value="F:endopeptidase inhibitor activity"/>
    <property type="evidence" value="ECO:0007669"/>
    <property type="project" value="InterPro"/>
</dbReference>
<keyword evidence="4" id="KW-1015">Disulfide bond</keyword>
<dbReference type="CDD" id="cd01100">
    <property type="entry name" value="APPLE_Factor_XI_like"/>
    <property type="match status" value="1"/>
</dbReference>
<feature type="domain" description="Alpha-2-macroglobulin bait region" evidence="7">
    <location>
        <begin position="965"/>
        <end position="1110"/>
    </location>
</feature>
<dbReference type="Gene3D" id="1.50.10.20">
    <property type="match status" value="1"/>
</dbReference>
<dbReference type="PANTHER" id="PTHR40094:SF1">
    <property type="entry name" value="UBIQUITIN DOMAIN-CONTAINING PROTEIN"/>
    <property type="match status" value="1"/>
</dbReference>
<dbReference type="InterPro" id="IPR051802">
    <property type="entry name" value="YfhM-like"/>
</dbReference>
<dbReference type="SMART" id="SM01419">
    <property type="entry name" value="Thiol-ester_cl"/>
    <property type="match status" value="1"/>
</dbReference>
<dbReference type="GO" id="GO:0005615">
    <property type="term" value="C:extracellular space"/>
    <property type="evidence" value="ECO:0007669"/>
    <property type="project" value="InterPro"/>
</dbReference>
<evidence type="ECO:0000313" key="9">
    <source>
        <dbReference type="EMBL" id="RCW82913.1"/>
    </source>
</evidence>
<dbReference type="InterPro" id="IPR011626">
    <property type="entry name" value="Alpha-macroglobulin_TED"/>
</dbReference>
<dbReference type="Pfam" id="PF07678">
    <property type="entry name" value="TED_complement"/>
    <property type="match status" value="1"/>
</dbReference>
<dbReference type="InterPro" id="IPR047565">
    <property type="entry name" value="Alpha-macroglob_thiol-ester_cl"/>
</dbReference>
<name>A0A368YRU1_9RHOB</name>
<dbReference type="Pfam" id="PF17973">
    <property type="entry name" value="bMG10"/>
    <property type="match status" value="1"/>
</dbReference>
<dbReference type="SMART" id="SM00223">
    <property type="entry name" value="APPLE"/>
    <property type="match status" value="1"/>
</dbReference>
<dbReference type="InterPro" id="IPR001599">
    <property type="entry name" value="Macroglobln_a2"/>
</dbReference>
<dbReference type="RefSeq" id="WP_114349585.1">
    <property type="nucleotide sequence ID" value="NZ_QPJL01000011.1"/>
</dbReference>
<evidence type="ECO:0000259" key="7">
    <source>
        <dbReference type="SMART" id="SM01359"/>
    </source>
</evidence>
<keyword evidence="10" id="KW-1185">Reference proteome</keyword>
<dbReference type="InterPro" id="IPR002890">
    <property type="entry name" value="MG2"/>
</dbReference>
<reference evidence="9 10" key="1">
    <citation type="submission" date="2018-07" db="EMBL/GenBank/DDBJ databases">
        <title>Genomic Encyclopedia of Type Strains, Phase III (KMG-III): the genomes of soil and plant-associated and newly described type strains.</title>
        <authorList>
            <person name="Whitman W."/>
        </authorList>
    </citation>
    <scope>NUCLEOTIDE SEQUENCE [LARGE SCALE GENOMIC DNA]</scope>
    <source>
        <strain evidence="9 10">CECT 8525</strain>
    </source>
</reference>
<dbReference type="Pfam" id="PF07703">
    <property type="entry name" value="A2M_BRD"/>
    <property type="match status" value="1"/>
</dbReference>
<dbReference type="PANTHER" id="PTHR40094">
    <property type="entry name" value="ALPHA-2-MACROGLOBULIN HOMOLOG"/>
    <property type="match status" value="1"/>
</dbReference>
<evidence type="ECO:0000256" key="3">
    <source>
        <dbReference type="ARBA" id="ARBA00022737"/>
    </source>
</evidence>
<organism evidence="9 10">
    <name type="scientific">Paracoccus lutimaris</name>
    <dbReference type="NCBI Taxonomy" id="1490030"/>
    <lineage>
        <taxon>Bacteria</taxon>
        <taxon>Pseudomonadati</taxon>
        <taxon>Pseudomonadota</taxon>
        <taxon>Alphaproteobacteria</taxon>
        <taxon>Rhodobacterales</taxon>
        <taxon>Paracoccaceae</taxon>
        <taxon>Paracoccus</taxon>
    </lineage>
</organism>
<dbReference type="Pfam" id="PF11974">
    <property type="entry name" value="bMG3"/>
    <property type="match status" value="1"/>
</dbReference>
<dbReference type="Proteomes" id="UP000253345">
    <property type="component" value="Unassembled WGS sequence"/>
</dbReference>
<evidence type="ECO:0008006" key="11">
    <source>
        <dbReference type="Google" id="ProtNLM"/>
    </source>
</evidence>
<evidence type="ECO:0000259" key="8">
    <source>
        <dbReference type="SMART" id="SM01360"/>
    </source>
</evidence>
<dbReference type="InterPro" id="IPR021868">
    <property type="entry name" value="Alpha_2_Macroglob_MG3"/>
</dbReference>
<accession>A0A368YRU1</accession>
<feature type="region of interest" description="Disordered" evidence="5">
    <location>
        <begin position="758"/>
        <end position="791"/>
    </location>
</feature>
<feature type="domain" description="Alpha-2-macroglobulin" evidence="8">
    <location>
        <begin position="1173"/>
        <end position="1261"/>
    </location>
</feature>
<dbReference type="InterPro" id="IPR008930">
    <property type="entry name" value="Terpenoid_cyclase/PrenylTrfase"/>
</dbReference>
<keyword evidence="3" id="KW-0677">Repeat</keyword>
<dbReference type="InterPro" id="IPR026284">
    <property type="entry name" value="A2MG_proteobact"/>
</dbReference>
<dbReference type="Pfam" id="PF00207">
    <property type="entry name" value="A2M"/>
    <property type="match status" value="1"/>
</dbReference>
<evidence type="ECO:0000256" key="5">
    <source>
        <dbReference type="SAM" id="MobiDB-lite"/>
    </source>
</evidence>
<dbReference type="GO" id="GO:0006508">
    <property type="term" value="P:proteolysis"/>
    <property type="evidence" value="ECO:0007669"/>
    <property type="project" value="InterPro"/>
</dbReference>
<evidence type="ECO:0000256" key="1">
    <source>
        <dbReference type="ARBA" id="ARBA00010556"/>
    </source>
</evidence>
<dbReference type="InterPro" id="IPR000177">
    <property type="entry name" value="Apple"/>
</dbReference>
<dbReference type="SMART" id="SM01360">
    <property type="entry name" value="A2M"/>
    <property type="match status" value="1"/>
</dbReference>
<dbReference type="InterPro" id="IPR003609">
    <property type="entry name" value="Pan_app"/>
</dbReference>
<sequence length="1840" mass="194648">MARSAWHGFIVAALSGFLIAGTAIADDSPLPERRLSLMANTDMPGGDLAQLFDTTLQACVQACAGNAECRSLTYNERARACFPKGQAGAPAPFDGAISGYAVSPSPEAIASAIARAGAAPFLTADDLSSALTQARTFAAMQRPLPASGSDRAEIRSLEYGGNLSAATQLLAAYVARDDLAQDWVDLARMTLRAEDGSQQAASTAQMALNGYLRAEEDVVAGQALYYLARSYDHLDRGRDGLAALRLARQIAPGNPDITSALEQSEARNGLRVTDSRVEADGKMPRFCAVMTRELSPSTDYAPFLRLPEGDLTVEADGQQLCVAGLTHGQNIELTLRAGLPAADGETLASDVTLKGYIRDRSPEVRFPGRAYVLPASGDQRLAMVTVNAELIDLRLLRISDRNLIRTMSESMFATPLDSWQAEYFSEQMAREVWKGAAEVARPMGQDSMNRELTTSLAIPAEAGPLEPGIYILEAHIANKAVSDTGLATQWFVISDFGISTFSGADGLTVAVRSLRDTGAKPGAEVALLSRSNEVLARAVTDDQGIARFDPGLSLGRNGAEPALVTVTEWQGEGADRAPRDMAFLSLSDPEFDLSDRGVEGAPPAPPIDLFVATDRGAYRVGETVNATVLTRNAEARALENLPLTAVILRPDGVEQTRFAPTPLGAGGSTLAWAIPGNAPRGTWRLELRTEADGPALATARLLIEDFLPERIDFTPKLPEGPARAGGTLDVSLAAHWLFGAPAANLPVEGQQRLAPTRSLAGHDGYSFGRQDDDTQPVNESLPSGVTDAEGNYSTQITLPDAATLGPRPYQAEVILSIREGAGRPVERTESRIVMPEAPVIGIKPLFEGDTVPEKSEARFSLLAIGPDLKPATAPVRWVLNRIDTDYQWYSVGGQWNWEAITTRTRVSEGVAEPGATPVEIAAMVEWGQYELLAEPASGQGGQSSVQFYAGWGAVATSGTETPDRLQVVLDQPAYRSGDTARVKVQAISDGLGLVSVLSNKLVSMQTVALSAGENDIELPVTDDWGAGVYVTVSAIRPLEGAKPGDRQPVRAMGLAHAAVDPGDRKLAASIEAPQETRPRGVIPVALKVDGAGGETVHATVAAVDQGILNLTGYTPPDPGKHYFGQRRLGVGLRDLYGRLILPTGAPDGALRQGGDASLAANAEAPPPTEKLMSWFSGPVTLGDDGTARLDIPVGDFNGEVRVMAVVWSAKGVGQSDASVLVRDPVVLTVTAPAFLAPGDQAQVGLRLTRTSGPAGEMRLAVQQTGGDAPLTTSLATDSVELTDASNEAATQMAVTAGQTEGRAELRLTLTTPDGTALTKDITIPVALNEADIQRQDRLELAPGQSVSVPPALTENMLPGALLTAAVGPYARLDVAGALARLSRYPYGCTEQLTSGAMPLLYLSGLESLEGIEDAGAAETGKRVQDAIGQILTRQSSNGGFGLWYADSGDLWLESYVTDFLSRARAMGYQVPDSAMKQAINNLRNRANYATEPQHASAEENAALAYALMVLARERAATVGDLRYYADTVPDAFSTPMAAANLGAALASYGDQARADRLFRRAGETVDLSGTEPYRYRPDYGTRLRDATALLALAADAKSQAVDTAALTSAVAERIARTEQSGHGLSTQESIWTVLAARALAQSVPPAALNGVTLTQPVASLPDTAASIANNGDQPLEVTLTATGKPTTPPMAGGRGYRIERSYFTPEGQPIDPASLAQGTRMVVRVQVWPETTGQGGAGGRLVVSDPLPAGWEIDNPNLLRAGDVSALDWLEGQTSAEMTEFRADRFAAALTWTSDQPFSLVYIVRAVTPGSFRHPAASVEDMYRPEYRAWSAGGTVTVTR</sequence>
<evidence type="ECO:0000256" key="4">
    <source>
        <dbReference type="ARBA" id="ARBA00023157"/>
    </source>
</evidence>